<dbReference type="Proteomes" id="UP000289166">
    <property type="component" value="Unassembled WGS sequence"/>
</dbReference>
<sequence length="117" mass="13359">MPPTYINLVYDSNGITNISTYSILNISNEIETNSLINVYEALNTLIQDYSLTILENDVSIVSAELCYLSIPQGDIFELIPGWVFCSSQTMEYDSKLYTQYKYDVVNAVTGKLYQSRW</sequence>
<organism evidence="1 2">
    <name type="scientific">Acetivibrio mesophilus</name>
    <dbReference type="NCBI Taxonomy" id="2487273"/>
    <lineage>
        <taxon>Bacteria</taxon>
        <taxon>Bacillati</taxon>
        <taxon>Bacillota</taxon>
        <taxon>Clostridia</taxon>
        <taxon>Eubacteriales</taxon>
        <taxon>Oscillospiraceae</taxon>
        <taxon>Acetivibrio</taxon>
    </lineage>
</organism>
<comment type="caution">
    <text evidence="1">The sequence shown here is derived from an EMBL/GenBank/DDBJ whole genome shotgun (WGS) entry which is preliminary data.</text>
</comment>
<keyword evidence="2" id="KW-1185">Reference proteome</keyword>
<protein>
    <submittedName>
        <fullName evidence="1">Uncharacterized protein</fullName>
    </submittedName>
</protein>
<dbReference type="EMBL" id="RLII01000010">
    <property type="protein sequence ID" value="RXE59035.1"/>
    <property type="molecule type" value="Genomic_DNA"/>
</dbReference>
<evidence type="ECO:0000313" key="1">
    <source>
        <dbReference type="EMBL" id="RXE59035.1"/>
    </source>
</evidence>
<reference evidence="2" key="1">
    <citation type="submission" date="2018-11" db="EMBL/GenBank/DDBJ databases">
        <title>Genome sequencing of a novel mesophilic and cellulolytic organism within the genus Hungateiclostridium.</title>
        <authorList>
            <person name="Rettenmaier R."/>
            <person name="Liebl W."/>
            <person name="Zverlov V."/>
        </authorList>
    </citation>
    <scope>NUCLEOTIDE SEQUENCE [LARGE SCALE GENOMIC DNA]</scope>
    <source>
        <strain evidence="2">N2K1</strain>
    </source>
</reference>
<dbReference type="OrthoDB" id="2865488at2"/>
<dbReference type="Gene3D" id="2.40.128.690">
    <property type="entry name" value="YycH protein, domain 3-like"/>
    <property type="match status" value="1"/>
</dbReference>
<accession>A0A4Q0I5I5</accession>
<dbReference type="AlphaFoldDB" id="A0A4Q0I5I5"/>
<gene>
    <name evidence="1" type="ORF">EFD62_09215</name>
</gene>
<proteinExistence type="predicted"/>
<name>A0A4Q0I5I5_9FIRM</name>
<evidence type="ECO:0000313" key="2">
    <source>
        <dbReference type="Proteomes" id="UP000289166"/>
    </source>
</evidence>